<evidence type="ECO:0000256" key="4">
    <source>
        <dbReference type="ARBA" id="ARBA00022960"/>
    </source>
</evidence>
<comment type="function">
    <text evidence="6">Forms membrane-associated dynamic filaments that are essential for cell shape determination. Acts by regulating cell wall synthesis and cell elongation, and thus cell shape. A feedback loop between cell geometry and MreB localization may maintain elongated cell shape by targeting cell wall growth to regions of negative cell wall curvature.</text>
</comment>
<feature type="binding site" evidence="6">
    <location>
        <begin position="220"/>
        <end position="223"/>
    </location>
    <ligand>
        <name>ATP</name>
        <dbReference type="ChEBI" id="CHEBI:30616"/>
    </ligand>
</feature>
<keyword evidence="8" id="KW-1185">Reference proteome</keyword>
<dbReference type="Gene3D" id="3.30.420.40">
    <property type="match status" value="2"/>
</dbReference>
<keyword evidence="4 6" id="KW-0133">Cell shape</keyword>
<proteinExistence type="inferred from homology"/>
<dbReference type="STRING" id="187101.VC03_06330"/>
<gene>
    <name evidence="6" type="primary">mreB</name>
    <name evidence="7" type="ORF">VC03_06330</name>
</gene>
<dbReference type="KEGG" id="sns:VC03_06330"/>
<accession>A0A0E3ZDA3</accession>
<comment type="subunit">
    <text evidence="6">Forms polymers.</text>
</comment>
<dbReference type="PANTHER" id="PTHR42749:SF1">
    <property type="entry name" value="CELL SHAPE-DETERMINING PROTEIN MREB"/>
    <property type="match status" value="1"/>
</dbReference>
<dbReference type="Pfam" id="PF06723">
    <property type="entry name" value="MreB_Mbl"/>
    <property type="match status" value="1"/>
</dbReference>
<dbReference type="HOGENOM" id="CLU_052037_0_0_0"/>
<protein>
    <recommendedName>
        <fullName evidence="6">Cell shape-determining protein MreB</fullName>
    </recommendedName>
</protein>
<dbReference type="InterPro" id="IPR004753">
    <property type="entry name" value="MreB"/>
</dbReference>
<comment type="subcellular location">
    <subcellularLocation>
        <location evidence="6">Cytoplasm</location>
    </subcellularLocation>
    <text evidence="6">Membrane-associated.</text>
</comment>
<dbReference type="SUPFAM" id="SSF53067">
    <property type="entry name" value="Actin-like ATPase domain"/>
    <property type="match status" value="2"/>
</dbReference>
<organism evidence="7 8">
    <name type="scientific">Sneathia vaginalis</name>
    <dbReference type="NCBI Taxonomy" id="187101"/>
    <lineage>
        <taxon>Bacteria</taxon>
        <taxon>Fusobacteriati</taxon>
        <taxon>Fusobacteriota</taxon>
        <taxon>Fusobacteriia</taxon>
        <taxon>Fusobacteriales</taxon>
        <taxon>Leptotrichiaceae</taxon>
        <taxon>Sneathia</taxon>
    </lineage>
</organism>
<keyword evidence="1 6" id="KW-0963">Cytoplasm</keyword>
<dbReference type="GO" id="GO:0008360">
    <property type="term" value="P:regulation of cell shape"/>
    <property type="evidence" value="ECO:0007669"/>
    <property type="project" value="UniProtKB-UniRule"/>
</dbReference>
<dbReference type="InterPro" id="IPR056546">
    <property type="entry name" value="MreB_MamK-like"/>
</dbReference>
<comment type="caution">
    <text evidence="6">Lacks conserved residue(s) required for the propagation of feature annotation.</text>
</comment>
<dbReference type="OrthoDB" id="9768127at2"/>
<dbReference type="NCBIfam" id="NF010539">
    <property type="entry name" value="PRK13927.1"/>
    <property type="match status" value="1"/>
</dbReference>
<evidence type="ECO:0000256" key="1">
    <source>
        <dbReference type="ARBA" id="ARBA00022490"/>
    </source>
</evidence>
<evidence type="ECO:0000313" key="8">
    <source>
        <dbReference type="Proteomes" id="UP000033103"/>
    </source>
</evidence>
<dbReference type="Proteomes" id="UP000033103">
    <property type="component" value="Chromosome"/>
</dbReference>
<evidence type="ECO:0000256" key="3">
    <source>
        <dbReference type="ARBA" id="ARBA00022840"/>
    </source>
</evidence>
<sequence>MKILKQLKKIKNTVFKSRVYKEIGIDLGTANTIIYVKNDGILVDEPTYVSRNIKTEVVDKIGNDAKRIAGRRPNFIEIIRPLKNGVISNYEMTVKMLGDFLERIGKDAVLQGKAIVCVPSGVTQVEKRSFFNVVSDLGIKEVYLVEEPIVAAIGAGIDIFEPKGHLIVNVGAGTTEIAFVASGGASKSESIKIAGDDFDADIIEFIKDQYSIIIGETSAEKLKILATSAPTDKEEITIKGMGTANGLPQELVIVGSQVDAAIKKNIDKIVEKIKIALEEIEPEISADIYETGIYLTGGGANIRILKQRIEEEFKLKVTISEDPIHTVVNGMARIFDDFDKYGNIIVPQYMEY</sequence>
<dbReference type="PATRIC" id="fig|1069640.6.peg.1257"/>
<dbReference type="CDD" id="cd10225">
    <property type="entry name" value="ASKHA_NBD_MreB-like"/>
    <property type="match status" value="1"/>
</dbReference>
<evidence type="ECO:0000256" key="5">
    <source>
        <dbReference type="ARBA" id="ARBA00023458"/>
    </source>
</evidence>
<dbReference type="GO" id="GO:0005524">
    <property type="term" value="F:ATP binding"/>
    <property type="evidence" value="ECO:0007669"/>
    <property type="project" value="UniProtKB-KW"/>
</dbReference>
<dbReference type="PRINTS" id="PR01652">
    <property type="entry name" value="SHAPEPROTEIN"/>
</dbReference>
<keyword evidence="2 6" id="KW-0547">Nucleotide-binding</keyword>
<keyword evidence="3 6" id="KW-0067">ATP-binding</keyword>
<evidence type="ECO:0000313" key="7">
    <source>
        <dbReference type="EMBL" id="AKC96080.1"/>
    </source>
</evidence>
<dbReference type="InterPro" id="IPR043129">
    <property type="entry name" value="ATPase_NBD"/>
</dbReference>
<evidence type="ECO:0000256" key="6">
    <source>
        <dbReference type="HAMAP-Rule" id="MF_02207"/>
    </source>
</evidence>
<dbReference type="EMBL" id="CP011280">
    <property type="protein sequence ID" value="AKC96080.1"/>
    <property type="molecule type" value="Genomic_DNA"/>
</dbReference>
<feature type="binding site" evidence="6">
    <location>
        <begin position="29"/>
        <end position="31"/>
    </location>
    <ligand>
        <name>ATP</name>
        <dbReference type="ChEBI" id="CHEBI:30616"/>
    </ligand>
</feature>
<name>A0A0E3ZDA3_9FUSO</name>
<dbReference type="AlphaFoldDB" id="A0A0E3ZDA3"/>
<dbReference type="GO" id="GO:0005737">
    <property type="term" value="C:cytoplasm"/>
    <property type="evidence" value="ECO:0007669"/>
    <property type="project" value="UniProtKB-SubCell"/>
</dbReference>
<evidence type="ECO:0000256" key="2">
    <source>
        <dbReference type="ARBA" id="ARBA00022741"/>
    </source>
</evidence>
<dbReference type="GO" id="GO:0000902">
    <property type="term" value="P:cell morphogenesis"/>
    <property type="evidence" value="ECO:0007669"/>
    <property type="project" value="InterPro"/>
</dbReference>
<reference evidence="7 8" key="1">
    <citation type="journal article" date="2012" name="BMC Genomics">
        <title>Genomic sequence analysis and characterization of Sneathia amnii sp. nov.</title>
        <authorList>
            <consortium name="Vaginal Microbiome Consortium (additional members)"/>
            <person name="Harwich M.D.Jr."/>
            <person name="Serrano M.G."/>
            <person name="Fettweis J.M."/>
            <person name="Alves J.M."/>
            <person name="Reimers M.A."/>
            <person name="Buck G.A."/>
            <person name="Jefferson K.K."/>
        </authorList>
    </citation>
    <scope>NUCLEOTIDE SEQUENCE [LARGE SCALE GENOMIC DNA]</scope>
    <source>
        <strain evidence="7 8">SN35</strain>
    </source>
</reference>
<dbReference type="HAMAP" id="MF_02207">
    <property type="entry name" value="MreB"/>
    <property type="match status" value="1"/>
</dbReference>
<dbReference type="PANTHER" id="PTHR42749">
    <property type="entry name" value="CELL SHAPE-DETERMINING PROTEIN MREB"/>
    <property type="match status" value="1"/>
</dbReference>
<dbReference type="RefSeq" id="WP_046329184.1">
    <property type="nucleotide sequence ID" value="NZ_CAUPIC010000008.1"/>
</dbReference>
<feature type="binding site" evidence="6">
    <location>
        <begin position="172"/>
        <end position="174"/>
    </location>
    <ligand>
        <name>ATP</name>
        <dbReference type="ChEBI" id="CHEBI:30616"/>
    </ligand>
</feature>
<comment type="similarity">
    <text evidence="5 6">Belongs to the FtsA/MreB family.</text>
</comment>